<evidence type="ECO:0000256" key="1">
    <source>
        <dbReference type="ARBA" id="ARBA00022723"/>
    </source>
</evidence>
<dbReference type="InterPro" id="IPR022776">
    <property type="entry name" value="TRM13/UPF0224_CHHC_Znf_dom"/>
</dbReference>
<evidence type="ECO:0000313" key="6">
    <source>
        <dbReference type="Proteomes" id="UP000694569"/>
    </source>
</evidence>
<sequence length="191" mass="21851">MIKLVNISRQDRTMTVLDVLTGSMDSEELVQCPYDKNHKIRRHRLQYHIVKCRENNLKADMRACPFNARHVVPRRDYELHKSTCPDKVSLDDLHVAVPSEPVWQSPPCEENWDLVRCLLTGFQACQVWRMLLPGQEADAEVALLESLIVKTNNGLDLLEPGCGHVFKEGKMVLNLLLTRAAENVLPGTFFF</sequence>
<proteinExistence type="predicted"/>
<dbReference type="Pfam" id="PF05253">
    <property type="entry name" value="zf-U11-48K"/>
    <property type="match status" value="2"/>
</dbReference>
<dbReference type="SUPFAM" id="SSF57667">
    <property type="entry name" value="beta-beta-alpha zinc fingers"/>
    <property type="match status" value="1"/>
</dbReference>
<reference evidence="5" key="1">
    <citation type="submission" date="2025-08" db="UniProtKB">
        <authorList>
            <consortium name="Ensembl"/>
        </authorList>
    </citation>
    <scope>IDENTIFICATION</scope>
</reference>
<feature type="domain" description="CHHC U11-48K-type" evidence="4">
    <location>
        <begin position="29"/>
        <end position="56"/>
    </location>
</feature>
<dbReference type="Ensembl" id="ENSLLET00000008231.1">
    <property type="protein sequence ID" value="ENSLLEP00000007913.1"/>
    <property type="gene ID" value="ENSLLEG00000005016.1"/>
</dbReference>
<dbReference type="GO" id="GO:0008270">
    <property type="term" value="F:zinc ion binding"/>
    <property type="evidence" value="ECO:0007669"/>
    <property type="project" value="UniProtKB-KW"/>
</dbReference>
<dbReference type="Proteomes" id="UP000694569">
    <property type="component" value="Unplaced"/>
</dbReference>
<dbReference type="PANTHER" id="PTHR21402:SF5">
    <property type="entry name" value="GAMETOCYTE SPECIFIC FACTOR 1"/>
    <property type="match status" value="1"/>
</dbReference>
<keyword evidence="3" id="KW-0862">Zinc</keyword>
<protein>
    <recommendedName>
        <fullName evidence="4">CHHC U11-48K-type domain-containing protein</fullName>
    </recommendedName>
</protein>
<organism evidence="5 6">
    <name type="scientific">Leptobrachium leishanense</name>
    <name type="common">Leishan spiny toad</name>
    <dbReference type="NCBI Taxonomy" id="445787"/>
    <lineage>
        <taxon>Eukaryota</taxon>
        <taxon>Metazoa</taxon>
        <taxon>Chordata</taxon>
        <taxon>Craniata</taxon>
        <taxon>Vertebrata</taxon>
        <taxon>Euteleostomi</taxon>
        <taxon>Amphibia</taxon>
        <taxon>Batrachia</taxon>
        <taxon>Anura</taxon>
        <taxon>Pelobatoidea</taxon>
        <taxon>Megophryidae</taxon>
        <taxon>Leptobrachium</taxon>
    </lineage>
</organism>
<evidence type="ECO:0000256" key="2">
    <source>
        <dbReference type="ARBA" id="ARBA00022771"/>
    </source>
</evidence>
<name>A0A8C5M4V7_9ANUR</name>
<dbReference type="InterPro" id="IPR036236">
    <property type="entry name" value="Znf_C2H2_sf"/>
</dbReference>
<keyword evidence="6" id="KW-1185">Reference proteome</keyword>
<dbReference type="PROSITE" id="PS51800">
    <property type="entry name" value="ZF_CHHC_U11_48K"/>
    <property type="match status" value="2"/>
</dbReference>
<evidence type="ECO:0000313" key="5">
    <source>
        <dbReference type="Ensembl" id="ENSLLEP00000007913.1"/>
    </source>
</evidence>
<reference evidence="5" key="2">
    <citation type="submission" date="2025-09" db="UniProtKB">
        <authorList>
            <consortium name="Ensembl"/>
        </authorList>
    </citation>
    <scope>IDENTIFICATION</scope>
</reference>
<keyword evidence="2" id="KW-0863">Zinc-finger</keyword>
<dbReference type="InterPro" id="IPR051591">
    <property type="entry name" value="UPF0224_FAM112_RNA_Proc"/>
</dbReference>
<evidence type="ECO:0000259" key="4">
    <source>
        <dbReference type="PROSITE" id="PS51800"/>
    </source>
</evidence>
<evidence type="ECO:0000256" key="3">
    <source>
        <dbReference type="ARBA" id="ARBA00022833"/>
    </source>
</evidence>
<accession>A0A8C5M4V7</accession>
<feature type="domain" description="CHHC U11-48K-type" evidence="4">
    <location>
        <begin position="61"/>
        <end position="88"/>
    </location>
</feature>
<dbReference type="OrthoDB" id="10069248at2759"/>
<dbReference type="AlphaFoldDB" id="A0A8C5M4V7"/>
<dbReference type="PANTHER" id="PTHR21402">
    <property type="entry name" value="GAMETOCYTE SPECIFIC FACTOR 1-RELATED"/>
    <property type="match status" value="1"/>
</dbReference>
<keyword evidence="1" id="KW-0479">Metal-binding</keyword>
<dbReference type="GeneTree" id="ENSGT00940000164745"/>